<dbReference type="PANTHER" id="PTHR13847">
    <property type="entry name" value="SARCOSINE DEHYDROGENASE-RELATED"/>
    <property type="match status" value="1"/>
</dbReference>
<dbReference type="Gene3D" id="3.50.50.60">
    <property type="entry name" value="FAD/NAD(P)-binding domain"/>
    <property type="match status" value="1"/>
</dbReference>
<dbReference type="GO" id="GO:0005737">
    <property type="term" value="C:cytoplasm"/>
    <property type="evidence" value="ECO:0007669"/>
    <property type="project" value="TreeGrafter"/>
</dbReference>
<dbReference type="EC" id="1.5.3.1" evidence="3"/>
<dbReference type="Pfam" id="PF01266">
    <property type="entry name" value="DAO"/>
    <property type="match status" value="1"/>
</dbReference>
<proteinExistence type="predicted"/>
<gene>
    <name evidence="3" type="ORF">MNBD_CHLOROFLEXI01-2249</name>
</gene>
<reference evidence="3" key="1">
    <citation type="submission" date="2018-06" db="EMBL/GenBank/DDBJ databases">
        <authorList>
            <person name="Zhirakovskaya E."/>
        </authorList>
    </citation>
    <scope>NUCLEOTIDE SEQUENCE</scope>
</reference>
<dbReference type="Gene3D" id="3.30.9.10">
    <property type="entry name" value="D-Amino Acid Oxidase, subunit A, domain 2"/>
    <property type="match status" value="1"/>
</dbReference>
<dbReference type="SUPFAM" id="SSF51905">
    <property type="entry name" value="FAD/NAD(P)-binding domain"/>
    <property type="match status" value="1"/>
</dbReference>
<feature type="domain" description="FAD dependent oxidoreductase" evidence="2">
    <location>
        <begin position="4"/>
        <end position="189"/>
    </location>
</feature>
<name>A0A3B0VPT0_9ZZZZ</name>
<dbReference type="SUPFAM" id="SSF54373">
    <property type="entry name" value="FAD-linked reductases, C-terminal domain"/>
    <property type="match status" value="1"/>
</dbReference>
<evidence type="ECO:0000313" key="3">
    <source>
        <dbReference type="EMBL" id="VAW42460.1"/>
    </source>
</evidence>
<accession>A0A3B0VPT0</accession>
<sequence>GGMRLGVHVHQNTAVTGLIKSGDRVVGVETSTGSIAAKIVVSAVGGHVTSLAAMAGLRLPIRTHPLQAFVTNHYAQTFHPIVASTSLLFYVSQTARGEMLMGAEIDRQPSYSYRAGHHFLQSCAHRAVTLLPFMRNLRILRQWTGVCDMSPDYSPIMGKTGVEGFYITTGWGTWGFKAIPVGGEQMAQLIATGETPELIAPFSLDRFANDRTLADRGSAGTH</sequence>
<dbReference type="EMBL" id="UOEU01000923">
    <property type="protein sequence ID" value="VAW42460.1"/>
    <property type="molecule type" value="Genomic_DNA"/>
</dbReference>
<dbReference type="InterPro" id="IPR036188">
    <property type="entry name" value="FAD/NAD-bd_sf"/>
</dbReference>
<dbReference type="AlphaFoldDB" id="A0A3B0VPT0"/>
<evidence type="ECO:0000256" key="1">
    <source>
        <dbReference type="ARBA" id="ARBA00023002"/>
    </source>
</evidence>
<organism evidence="3">
    <name type="scientific">hydrothermal vent metagenome</name>
    <dbReference type="NCBI Taxonomy" id="652676"/>
    <lineage>
        <taxon>unclassified sequences</taxon>
        <taxon>metagenomes</taxon>
        <taxon>ecological metagenomes</taxon>
    </lineage>
</organism>
<keyword evidence="1 3" id="KW-0560">Oxidoreductase</keyword>
<feature type="non-terminal residue" evidence="3">
    <location>
        <position position="1"/>
    </location>
</feature>
<dbReference type="PANTHER" id="PTHR13847:SF287">
    <property type="entry name" value="FAD-DEPENDENT OXIDOREDUCTASE DOMAIN-CONTAINING PROTEIN 1"/>
    <property type="match status" value="1"/>
</dbReference>
<dbReference type="InterPro" id="IPR006076">
    <property type="entry name" value="FAD-dep_OxRdtase"/>
</dbReference>
<dbReference type="GO" id="GO:0008115">
    <property type="term" value="F:sarcosine oxidase activity"/>
    <property type="evidence" value="ECO:0007669"/>
    <property type="project" value="UniProtKB-EC"/>
</dbReference>
<evidence type="ECO:0000259" key="2">
    <source>
        <dbReference type="Pfam" id="PF01266"/>
    </source>
</evidence>
<protein>
    <submittedName>
        <fullName evidence="3">Sarcosine oxidase beta subunit</fullName>
        <ecNumber evidence="3">1.5.3.1</ecNumber>
    </submittedName>
</protein>